<keyword evidence="2 9" id="KW-0813">Transport</keyword>
<name>A0ABM0ZYS7_APLCA</name>
<dbReference type="RefSeq" id="XP_012937319.1">
    <property type="nucleotide sequence ID" value="XM_013081865.2"/>
</dbReference>
<evidence type="ECO:0000313" key="13">
    <source>
        <dbReference type="RefSeq" id="XP_012937319.1"/>
    </source>
</evidence>
<sequence>MGCCAAKSGHWPPTLPVNHVTPMTSEEVKTMQTVWEWVGNEDDQSLLAMKALKKTFVQHPSAFELFSCQEKFSPERDDLPPELQKQVMDQARRIITALEKIISVLDDETAMNAVLSKIKTHHEHIAGLKMIYFQTLMTQLESGIKENLGSVVYKKNVKEAVQSFLAFVFGILTEDGFDYVKDTDEGKQEGQAAEGVNPGDNDALLQQQPSDGEPSDTSMILNGEATVSVSSSQLTAVTALDIDSDV</sequence>
<dbReference type="PANTHER" id="PTHR46458:SF1">
    <property type="entry name" value="GEO09476P1"/>
    <property type="match status" value="1"/>
</dbReference>
<keyword evidence="4 9" id="KW-0561">Oxygen transport</keyword>
<proteinExistence type="inferred from homology"/>
<dbReference type="SUPFAM" id="SSF46458">
    <property type="entry name" value="Globin-like"/>
    <property type="match status" value="1"/>
</dbReference>
<dbReference type="PANTHER" id="PTHR46458">
    <property type="entry name" value="BLR2807 PROTEIN"/>
    <property type="match status" value="1"/>
</dbReference>
<evidence type="ECO:0000256" key="6">
    <source>
        <dbReference type="ARBA" id="ARBA00023004"/>
    </source>
</evidence>
<evidence type="ECO:0000256" key="4">
    <source>
        <dbReference type="ARBA" id="ARBA00022621"/>
    </source>
</evidence>
<evidence type="ECO:0000256" key="8">
    <source>
        <dbReference type="ARBA" id="ARBA00030087"/>
    </source>
</evidence>
<dbReference type="InterPro" id="IPR009050">
    <property type="entry name" value="Globin-like_sf"/>
</dbReference>
<dbReference type="InterPro" id="IPR000971">
    <property type="entry name" value="Globin"/>
</dbReference>
<feature type="domain" description="Globin" evidence="11">
    <location>
        <begin position="22"/>
        <end position="177"/>
    </location>
</feature>
<reference evidence="13" key="1">
    <citation type="submission" date="2025-08" db="UniProtKB">
        <authorList>
            <consortium name="RefSeq"/>
        </authorList>
    </citation>
    <scope>IDENTIFICATION</scope>
</reference>
<evidence type="ECO:0000256" key="10">
    <source>
        <dbReference type="SAM" id="MobiDB-lite"/>
    </source>
</evidence>
<dbReference type="Pfam" id="PF00042">
    <property type="entry name" value="Globin"/>
    <property type="match status" value="1"/>
</dbReference>
<keyword evidence="12" id="KW-1185">Reference proteome</keyword>
<comment type="similarity">
    <text evidence="9">Belongs to the globin family.</text>
</comment>
<dbReference type="CDD" id="cd01040">
    <property type="entry name" value="Mb-like"/>
    <property type="match status" value="1"/>
</dbReference>
<keyword evidence="5" id="KW-0479">Metal-binding</keyword>
<dbReference type="PROSITE" id="PS01033">
    <property type="entry name" value="GLOBIN"/>
    <property type="match status" value="1"/>
</dbReference>
<feature type="compositionally biased region" description="Polar residues" evidence="10">
    <location>
        <begin position="204"/>
        <end position="219"/>
    </location>
</feature>
<evidence type="ECO:0000256" key="3">
    <source>
        <dbReference type="ARBA" id="ARBA00022617"/>
    </source>
</evidence>
<evidence type="ECO:0000256" key="5">
    <source>
        <dbReference type="ARBA" id="ARBA00022723"/>
    </source>
</evidence>
<feature type="region of interest" description="Disordered" evidence="10">
    <location>
        <begin position="185"/>
        <end position="219"/>
    </location>
</feature>
<evidence type="ECO:0000256" key="2">
    <source>
        <dbReference type="ARBA" id="ARBA00022448"/>
    </source>
</evidence>
<keyword evidence="6" id="KW-0408">Iron</keyword>
<dbReference type="InterPro" id="IPR050532">
    <property type="entry name" value="Globin-like_OT"/>
</dbReference>
<protein>
    <recommendedName>
        <fullName evidence="1">Globin</fullName>
    </recommendedName>
    <alternativeName>
        <fullName evidence="8">Myoglobin</fullName>
    </alternativeName>
</protein>
<accession>A0ABM0ZYS7</accession>
<evidence type="ECO:0000259" key="11">
    <source>
        <dbReference type="PROSITE" id="PS01033"/>
    </source>
</evidence>
<evidence type="ECO:0000256" key="1">
    <source>
        <dbReference type="ARBA" id="ARBA00013895"/>
    </source>
</evidence>
<keyword evidence="3 9" id="KW-0349">Heme</keyword>
<keyword evidence="7" id="KW-0514">Muscle protein</keyword>
<dbReference type="GeneID" id="101847919"/>
<dbReference type="Gene3D" id="1.10.490.10">
    <property type="entry name" value="Globins"/>
    <property type="match status" value="1"/>
</dbReference>
<dbReference type="InterPro" id="IPR044399">
    <property type="entry name" value="Mb-like_M"/>
</dbReference>
<evidence type="ECO:0000256" key="9">
    <source>
        <dbReference type="RuleBase" id="RU000356"/>
    </source>
</evidence>
<evidence type="ECO:0000313" key="12">
    <source>
        <dbReference type="Proteomes" id="UP000694888"/>
    </source>
</evidence>
<dbReference type="Proteomes" id="UP000694888">
    <property type="component" value="Unplaced"/>
</dbReference>
<gene>
    <name evidence="13" type="primary">LOC101847919</name>
</gene>
<evidence type="ECO:0000256" key="7">
    <source>
        <dbReference type="ARBA" id="ARBA00023179"/>
    </source>
</evidence>
<dbReference type="InterPro" id="IPR012292">
    <property type="entry name" value="Globin/Proto"/>
</dbReference>
<organism evidence="12 13">
    <name type="scientific">Aplysia californica</name>
    <name type="common">California sea hare</name>
    <dbReference type="NCBI Taxonomy" id="6500"/>
    <lineage>
        <taxon>Eukaryota</taxon>
        <taxon>Metazoa</taxon>
        <taxon>Spiralia</taxon>
        <taxon>Lophotrochozoa</taxon>
        <taxon>Mollusca</taxon>
        <taxon>Gastropoda</taxon>
        <taxon>Heterobranchia</taxon>
        <taxon>Euthyneura</taxon>
        <taxon>Tectipleura</taxon>
        <taxon>Aplysiida</taxon>
        <taxon>Aplysioidea</taxon>
        <taxon>Aplysiidae</taxon>
        <taxon>Aplysia</taxon>
    </lineage>
</organism>